<keyword evidence="5" id="KW-1185">Reference proteome</keyword>
<dbReference type="InterPro" id="IPR001806">
    <property type="entry name" value="Small_GTPase"/>
</dbReference>
<dbReference type="PANTHER" id="PTHR24070">
    <property type="entry name" value="RAS, DI-RAS, AND RHEB FAMILY MEMBERS OF SMALL GTPASE SUPERFAMILY"/>
    <property type="match status" value="1"/>
</dbReference>
<comment type="caution">
    <text evidence="4">The sequence shown here is derived from an EMBL/GenBank/DDBJ whole genome shotgun (WGS) entry which is preliminary data.</text>
</comment>
<dbReference type="PROSITE" id="PS51419">
    <property type="entry name" value="RAB"/>
    <property type="match status" value="1"/>
</dbReference>
<keyword evidence="2" id="KW-0342">GTP-binding</keyword>
<dbReference type="Pfam" id="PF00071">
    <property type="entry name" value="Ras"/>
    <property type="match status" value="1"/>
</dbReference>
<reference evidence="4" key="2">
    <citation type="submission" date="2023-06" db="EMBL/GenBank/DDBJ databases">
        <authorList>
            <consortium name="Lawrence Berkeley National Laboratory"/>
            <person name="Haridas S."/>
            <person name="Hensen N."/>
            <person name="Bonometti L."/>
            <person name="Westerberg I."/>
            <person name="Brannstrom I.O."/>
            <person name="Guillou S."/>
            <person name="Cros-Aarteil S."/>
            <person name="Calhoun S."/>
            <person name="Kuo A."/>
            <person name="Mondo S."/>
            <person name="Pangilinan J."/>
            <person name="Riley R."/>
            <person name="LaButti K."/>
            <person name="Andreopoulos B."/>
            <person name="Lipzen A."/>
            <person name="Chen C."/>
            <person name="Yanf M."/>
            <person name="Daum C."/>
            <person name="Ng V."/>
            <person name="Clum A."/>
            <person name="Steindorff A."/>
            <person name="Ohm R."/>
            <person name="Martin F."/>
            <person name="Silar P."/>
            <person name="Natvig D."/>
            <person name="Lalanne C."/>
            <person name="Gautier V."/>
            <person name="Ament-velasquez S.L."/>
            <person name="Kruys A."/>
            <person name="Hutchinson M.I."/>
            <person name="Powell A.J."/>
            <person name="Barry K."/>
            <person name="Miller A.N."/>
            <person name="Grigoriev I.V."/>
            <person name="Debuchy R."/>
            <person name="Gladieux P."/>
            <person name="Thoren M.H."/>
            <person name="Johannesson H."/>
        </authorList>
    </citation>
    <scope>NUCLEOTIDE SEQUENCE</scope>
    <source>
        <strain evidence="4">CBS 232.78</strain>
    </source>
</reference>
<feature type="compositionally biased region" description="Polar residues" evidence="3">
    <location>
        <begin position="112"/>
        <end position="122"/>
    </location>
</feature>
<reference evidence="4" key="1">
    <citation type="journal article" date="2023" name="Mol. Phylogenet. Evol.">
        <title>Genome-scale phylogeny and comparative genomics of the fungal order Sordariales.</title>
        <authorList>
            <person name="Hensen N."/>
            <person name="Bonometti L."/>
            <person name="Westerberg I."/>
            <person name="Brannstrom I.O."/>
            <person name="Guillou S."/>
            <person name="Cros-Aarteil S."/>
            <person name="Calhoun S."/>
            <person name="Haridas S."/>
            <person name="Kuo A."/>
            <person name="Mondo S."/>
            <person name="Pangilinan J."/>
            <person name="Riley R."/>
            <person name="LaButti K."/>
            <person name="Andreopoulos B."/>
            <person name="Lipzen A."/>
            <person name="Chen C."/>
            <person name="Yan M."/>
            <person name="Daum C."/>
            <person name="Ng V."/>
            <person name="Clum A."/>
            <person name="Steindorff A."/>
            <person name="Ohm R.A."/>
            <person name="Martin F."/>
            <person name="Silar P."/>
            <person name="Natvig D.O."/>
            <person name="Lalanne C."/>
            <person name="Gautier V."/>
            <person name="Ament-Velasquez S.L."/>
            <person name="Kruys A."/>
            <person name="Hutchinson M.I."/>
            <person name="Powell A.J."/>
            <person name="Barry K."/>
            <person name="Miller A.N."/>
            <person name="Grigoriev I.V."/>
            <person name="Debuchy R."/>
            <person name="Gladieux P."/>
            <person name="Hiltunen Thoren M."/>
            <person name="Johannesson H."/>
        </authorList>
    </citation>
    <scope>NUCLEOTIDE SEQUENCE</scope>
    <source>
        <strain evidence="4">CBS 232.78</strain>
    </source>
</reference>
<accession>A0AAE0U3V6</accession>
<keyword evidence="1" id="KW-0547">Nucleotide-binding</keyword>
<dbReference type="GO" id="GO:0016020">
    <property type="term" value="C:membrane"/>
    <property type="evidence" value="ECO:0007669"/>
    <property type="project" value="InterPro"/>
</dbReference>
<evidence type="ECO:0000256" key="3">
    <source>
        <dbReference type="SAM" id="MobiDB-lite"/>
    </source>
</evidence>
<sequence length="619" mass="68511">MGGTNTGEKKPTIRILILGAEGVGKNCLESRFTTRTYPPSYDPALTLSSRRFFTLSPHAAIDSEAAVTRLLDTSYGLASPPPLLSLNFNFDEGTGTFDRDERPHDGPRQRPRSASSTFSNLGSHPPPPNDTAILEKEDDDNAFITPPRQTNLLRNPCCADCRDDATYLVEVTNFPALQIPKVRAHVLARGDYDAVLLVYDVNNRSSFEVVADLYSEIPPILRSSRHNDRKRAVRKTRSSIWGSIHHNNTENQKRGGGETVIALIGNKSDYSDDHDDIDQLYFPYLDKEAVLQEADVEERSLVHPLYRESRVFEDPPLSPRSVRSVPVIDNRLNSRMTMTGDLGADVRRSVFSEGYRVSIFSGGGGRRSLDLVPEEIREQQYPPEQQPLSATTVENWIKTGGHMMVAPAADTTTSTGNKTEEECTRVASYVASDSTTTARRQVSRFEGEMLARTLLVNVPFYETSAKTGQNVEEAFEAIVREVLKAMGRDVGLDGHKHDKDGHDMVNERGGVIERGVGGKQKKVRGGTKKGAVLRKEKREPGAVHDIALEPTVPSTKKAEDTTSETPSVATYAALEIMMDAEPPFPPLPTPQKRRRGSVLERFKRAFTKRSSPIVPDLAV</sequence>
<evidence type="ECO:0000256" key="1">
    <source>
        <dbReference type="ARBA" id="ARBA00022741"/>
    </source>
</evidence>
<organism evidence="4 5">
    <name type="scientific">Podospora didyma</name>
    <dbReference type="NCBI Taxonomy" id="330526"/>
    <lineage>
        <taxon>Eukaryota</taxon>
        <taxon>Fungi</taxon>
        <taxon>Dikarya</taxon>
        <taxon>Ascomycota</taxon>
        <taxon>Pezizomycotina</taxon>
        <taxon>Sordariomycetes</taxon>
        <taxon>Sordariomycetidae</taxon>
        <taxon>Sordariales</taxon>
        <taxon>Podosporaceae</taxon>
        <taxon>Podospora</taxon>
    </lineage>
</organism>
<dbReference type="GO" id="GO:0005525">
    <property type="term" value="F:GTP binding"/>
    <property type="evidence" value="ECO:0007669"/>
    <property type="project" value="UniProtKB-KW"/>
</dbReference>
<dbReference type="Gene3D" id="3.40.50.300">
    <property type="entry name" value="P-loop containing nucleotide triphosphate hydrolases"/>
    <property type="match status" value="3"/>
</dbReference>
<dbReference type="Proteomes" id="UP001285441">
    <property type="component" value="Unassembled WGS sequence"/>
</dbReference>
<gene>
    <name evidence="4" type="ORF">B0H63DRAFT_537656</name>
</gene>
<feature type="compositionally biased region" description="Basic and acidic residues" evidence="3">
    <location>
        <begin position="97"/>
        <end position="108"/>
    </location>
</feature>
<proteinExistence type="predicted"/>
<name>A0AAE0U3V6_9PEZI</name>
<dbReference type="InterPro" id="IPR027417">
    <property type="entry name" value="P-loop_NTPase"/>
</dbReference>
<feature type="region of interest" description="Disordered" evidence="3">
    <location>
        <begin position="94"/>
        <end position="132"/>
    </location>
</feature>
<evidence type="ECO:0000256" key="2">
    <source>
        <dbReference type="ARBA" id="ARBA00023134"/>
    </source>
</evidence>
<dbReference type="AlphaFoldDB" id="A0AAE0U3V6"/>
<dbReference type="GO" id="GO:0007165">
    <property type="term" value="P:signal transduction"/>
    <property type="evidence" value="ECO:0007669"/>
    <property type="project" value="InterPro"/>
</dbReference>
<protein>
    <submittedName>
        <fullName evidence="4">Uncharacterized protein</fullName>
    </submittedName>
</protein>
<evidence type="ECO:0000313" key="4">
    <source>
        <dbReference type="EMBL" id="KAK3389635.1"/>
    </source>
</evidence>
<dbReference type="GO" id="GO:0003924">
    <property type="term" value="F:GTPase activity"/>
    <property type="evidence" value="ECO:0007669"/>
    <property type="project" value="InterPro"/>
</dbReference>
<dbReference type="EMBL" id="JAULSW010000002">
    <property type="protein sequence ID" value="KAK3389635.1"/>
    <property type="molecule type" value="Genomic_DNA"/>
</dbReference>
<evidence type="ECO:0000313" key="5">
    <source>
        <dbReference type="Proteomes" id="UP001285441"/>
    </source>
</evidence>
<dbReference type="SUPFAM" id="SSF52540">
    <property type="entry name" value="P-loop containing nucleoside triphosphate hydrolases"/>
    <property type="match status" value="1"/>
</dbReference>
<dbReference type="InterPro" id="IPR020849">
    <property type="entry name" value="Small_GTPase_Ras-type"/>
</dbReference>